<keyword evidence="3" id="KW-1185">Reference proteome</keyword>
<gene>
    <name evidence="2" type="ORF">IFO66_04465</name>
</gene>
<reference evidence="2 3" key="1">
    <citation type="submission" date="2020-09" db="EMBL/GenBank/DDBJ databases">
        <title>Paenibacillus sp. CAU 1523 isolated from sand of Haeundae Beach.</title>
        <authorList>
            <person name="Kim W."/>
        </authorList>
    </citation>
    <scope>NUCLEOTIDE SEQUENCE [LARGE SCALE GENOMIC DNA]</scope>
    <source>
        <strain evidence="2 3">CAU 1523</strain>
    </source>
</reference>
<feature type="transmembrane region" description="Helical" evidence="1">
    <location>
        <begin position="207"/>
        <end position="224"/>
    </location>
</feature>
<evidence type="ECO:0000313" key="2">
    <source>
        <dbReference type="EMBL" id="MBD8497552.1"/>
    </source>
</evidence>
<sequence>MSNKSNWMYELKQLLSWWSLLLISEIGLITVLLLLRDIEHNPPMTFYMHEVGAVPFAIAVFIVMTYKESTLPMLEIRAVWPVSIGRIYLRKIVLVLAGVLCYQTIWYSIYVIKYDAVFIRYYQGLESGFVYGPASWWAVVWTAWSTIIFYLSLLLFFMAWTRQAYIGWLAAFFWWMMEVLSTGSILGEWSTFIYTWNLDVHGVANRIVYLVSAILLFAVAIWLFERRERWCNSVGEDQG</sequence>
<feature type="transmembrane region" description="Helical" evidence="1">
    <location>
        <begin position="47"/>
        <end position="66"/>
    </location>
</feature>
<comment type="caution">
    <text evidence="2">The sequence shown here is derived from an EMBL/GenBank/DDBJ whole genome shotgun (WGS) entry which is preliminary data.</text>
</comment>
<keyword evidence="1" id="KW-0472">Membrane</keyword>
<evidence type="ECO:0008006" key="4">
    <source>
        <dbReference type="Google" id="ProtNLM"/>
    </source>
</evidence>
<protein>
    <recommendedName>
        <fullName evidence="4">ABC transporter permease</fullName>
    </recommendedName>
</protein>
<accession>A0ABR9ATU9</accession>
<feature type="transmembrane region" description="Helical" evidence="1">
    <location>
        <begin position="165"/>
        <end position="187"/>
    </location>
</feature>
<organism evidence="2 3">
    <name type="scientific">Paenibacillus arenosi</name>
    <dbReference type="NCBI Taxonomy" id="2774142"/>
    <lineage>
        <taxon>Bacteria</taxon>
        <taxon>Bacillati</taxon>
        <taxon>Bacillota</taxon>
        <taxon>Bacilli</taxon>
        <taxon>Bacillales</taxon>
        <taxon>Paenibacillaceae</taxon>
        <taxon>Paenibacillus</taxon>
    </lineage>
</organism>
<evidence type="ECO:0000256" key="1">
    <source>
        <dbReference type="SAM" id="Phobius"/>
    </source>
</evidence>
<feature type="transmembrane region" description="Helical" evidence="1">
    <location>
        <begin position="14"/>
        <end position="35"/>
    </location>
</feature>
<dbReference type="Proteomes" id="UP000634529">
    <property type="component" value="Unassembled WGS sequence"/>
</dbReference>
<keyword evidence="1" id="KW-1133">Transmembrane helix</keyword>
<evidence type="ECO:0000313" key="3">
    <source>
        <dbReference type="Proteomes" id="UP000634529"/>
    </source>
</evidence>
<keyword evidence="1" id="KW-0812">Transmembrane</keyword>
<dbReference type="EMBL" id="JACYTN010000002">
    <property type="protein sequence ID" value="MBD8497552.1"/>
    <property type="molecule type" value="Genomic_DNA"/>
</dbReference>
<proteinExistence type="predicted"/>
<feature type="transmembrane region" description="Helical" evidence="1">
    <location>
        <begin position="134"/>
        <end position="158"/>
    </location>
</feature>
<name>A0ABR9ATU9_9BACL</name>
<feature type="transmembrane region" description="Helical" evidence="1">
    <location>
        <begin position="87"/>
        <end position="109"/>
    </location>
</feature>
<dbReference type="RefSeq" id="WP_192023970.1">
    <property type="nucleotide sequence ID" value="NZ_JACYTN010000002.1"/>
</dbReference>